<feature type="domain" description="DOCKER" evidence="6">
    <location>
        <begin position="2126"/>
        <end position="2553"/>
    </location>
</feature>
<dbReference type="SUPFAM" id="SSF50729">
    <property type="entry name" value="PH domain-like"/>
    <property type="match status" value="1"/>
</dbReference>
<evidence type="ECO:0000256" key="3">
    <source>
        <dbReference type="SAM" id="MobiDB-lite"/>
    </source>
</evidence>
<dbReference type="Pfam" id="PF20422">
    <property type="entry name" value="DHR-2_Lobe_B"/>
    <property type="match status" value="1"/>
</dbReference>
<dbReference type="eggNOG" id="KOG1997">
    <property type="taxonomic scope" value="Eukaryota"/>
</dbReference>
<dbReference type="InterPro" id="IPR027007">
    <property type="entry name" value="C2_DOCK-type_domain"/>
</dbReference>
<dbReference type="GO" id="GO:0007264">
    <property type="term" value="P:small GTPase-mediated signal transduction"/>
    <property type="evidence" value="ECO:0007669"/>
    <property type="project" value="InterPro"/>
</dbReference>
<keyword evidence="1" id="KW-0344">Guanine-nucleotide releasing factor</keyword>
<dbReference type="InterPro" id="IPR035892">
    <property type="entry name" value="C2_domain_sf"/>
</dbReference>
<evidence type="ECO:0000256" key="1">
    <source>
        <dbReference type="ARBA" id="ARBA00022658"/>
    </source>
</evidence>
<dbReference type="InterPro" id="IPR043161">
    <property type="entry name" value="DOCK_C_lobe_A"/>
</dbReference>
<feature type="domain" description="PH" evidence="4">
    <location>
        <begin position="637"/>
        <end position="769"/>
    </location>
</feature>
<dbReference type="InterPro" id="IPR001849">
    <property type="entry name" value="PH_domain"/>
</dbReference>
<dbReference type="FunCoup" id="A0A139WGV9">
    <property type="interactions" value="240"/>
</dbReference>
<feature type="region of interest" description="Disordered" evidence="3">
    <location>
        <begin position="37"/>
        <end position="77"/>
    </location>
</feature>
<evidence type="ECO:0000313" key="8">
    <source>
        <dbReference type="Proteomes" id="UP000007266"/>
    </source>
</evidence>
<dbReference type="Gene3D" id="1.20.58.740">
    <property type="match status" value="1"/>
</dbReference>
<dbReference type="STRING" id="7070.A0A139WGV9"/>
<dbReference type="InterPro" id="IPR011993">
    <property type="entry name" value="PH-like_dom_sf"/>
</dbReference>
<dbReference type="CDD" id="cd11694">
    <property type="entry name" value="DHR2_DOCK_D"/>
    <property type="match status" value="1"/>
</dbReference>
<dbReference type="GO" id="GO:0005085">
    <property type="term" value="F:guanyl-nucleotide exchange factor activity"/>
    <property type="evidence" value="ECO:0000318"/>
    <property type="project" value="GO_Central"/>
</dbReference>
<dbReference type="Pfam" id="PF20421">
    <property type="entry name" value="DHR-2_Lobe_C"/>
    <property type="match status" value="1"/>
</dbReference>
<protein>
    <submittedName>
        <fullName evidence="7">Dedicator of cytokinesis protein 11-like Protein</fullName>
    </submittedName>
</protein>
<dbReference type="InParanoid" id="A0A139WGV9"/>
<dbReference type="InterPro" id="IPR046770">
    <property type="entry name" value="DOCKER_Lobe_B"/>
</dbReference>
<dbReference type="InterPro" id="IPR037809">
    <property type="entry name" value="C2_Dock-D"/>
</dbReference>
<dbReference type="EMBL" id="KQ971343">
    <property type="protein sequence ID" value="KYB27228.1"/>
    <property type="molecule type" value="Genomic_DNA"/>
</dbReference>
<dbReference type="Pfam" id="PF06920">
    <property type="entry name" value="DHR-2_Lobe_A"/>
    <property type="match status" value="1"/>
</dbReference>
<feature type="compositionally biased region" description="Basic and acidic residues" evidence="3">
    <location>
        <begin position="776"/>
        <end position="787"/>
    </location>
</feature>
<name>A0A139WGV9_TRICA</name>
<dbReference type="GO" id="GO:0035023">
    <property type="term" value="P:regulation of Rho protein signal transduction"/>
    <property type="evidence" value="ECO:0000318"/>
    <property type="project" value="GO_Central"/>
</dbReference>
<dbReference type="PROSITE" id="PS50003">
    <property type="entry name" value="PH_DOMAIN"/>
    <property type="match status" value="1"/>
</dbReference>
<evidence type="ECO:0000259" key="6">
    <source>
        <dbReference type="PROSITE" id="PS51651"/>
    </source>
</evidence>
<feature type="compositionally biased region" description="Polar residues" evidence="3">
    <location>
        <begin position="67"/>
        <end position="77"/>
    </location>
</feature>
<feature type="region of interest" description="Disordered" evidence="3">
    <location>
        <begin position="111"/>
        <end position="144"/>
    </location>
</feature>
<reference evidence="7 8" key="1">
    <citation type="journal article" date="2008" name="Nature">
        <title>The genome of the model beetle and pest Tribolium castaneum.</title>
        <authorList>
            <consortium name="Tribolium Genome Sequencing Consortium"/>
            <person name="Richards S."/>
            <person name="Gibbs R.A."/>
            <person name="Weinstock G.M."/>
            <person name="Brown S.J."/>
            <person name="Denell R."/>
            <person name="Beeman R.W."/>
            <person name="Gibbs R."/>
            <person name="Beeman R.W."/>
            <person name="Brown S.J."/>
            <person name="Bucher G."/>
            <person name="Friedrich M."/>
            <person name="Grimmelikhuijzen C.J."/>
            <person name="Klingler M."/>
            <person name="Lorenzen M."/>
            <person name="Richards S."/>
            <person name="Roth S."/>
            <person name="Schroder R."/>
            <person name="Tautz D."/>
            <person name="Zdobnov E.M."/>
            <person name="Muzny D."/>
            <person name="Gibbs R.A."/>
            <person name="Weinstock G.M."/>
            <person name="Attaway T."/>
            <person name="Bell S."/>
            <person name="Buhay C.J."/>
            <person name="Chandrabose M.N."/>
            <person name="Chavez D."/>
            <person name="Clerk-Blankenburg K.P."/>
            <person name="Cree A."/>
            <person name="Dao M."/>
            <person name="Davis C."/>
            <person name="Chacko J."/>
            <person name="Dinh H."/>
            <person name="Dugan-Rocha S."/>
            <person name="Fowler G."/>
            <person name="Garner T.T."/>
            <person name="Garnes J."/>
            <person name="Gnirke A."/>
            <person name="Hawes A."/>
            <person name="Hernandez J."/>
            <person name="Hines S."/>
            <person name="Holder M."/>
            <person name="Hume J."/>
            <person name="Jhangiani S.N."/>
            <person name="Joshi V."/>
            <person name="Khan Z.M."/>
            <person name="Jackson L."/>
            <person name="Kovar C."/>
            <person name="Kowis A."/>
            <person name="Lee S."/>
            <person name="Lewis L.R."/>
            <person name="Margolis J."/>
            <person name="Morgan M."/>
            <person name="Nazareth L.V."/>
            <person name="Nguyen N."/>
            <person name="Okwuonu G."/>
            <person name="Parker D."/>
            <person name="Richards S."/>
            <person name="Ruiz S.J."/>
            <person name="Santibanez J."/>
            <person name="Savard J."/>
            <person name="Scherer S.E."/>
            <person name="Schneider B."/>
            <person name="Sodergren E."/>
            <person name="Tautz D."/>
            <person name="Vattahil S."/>
            <person name="Villasana D."/>
            <person name="White C.S."/>
            <person name="Wright R."/>
            <person name="Park Y."/>
            <person name="Beeman R.W."/>
            <person name="Lord J."/>
            <person name="Oppert B."/>
            <person name="Lorenzen M."/>
            <person name="Brown S."/>
            <person name="Wang L."/>
            <person name="Savard J."/>
            <person name="Tautz D."/>
            <person name="Richards S."/>
            <person name="Weinstock G."/>
            <person name="Gibbs R.A."/>
            <person name="Liu Y."/>
            <person name="Worley K."/>
            <person name="Weinstock G."/>
            <person name="Elsik C.G."/>
            <person name="Reese J.T."/>
            <person name="Elhaik E."/>
            <person name="Landan G."/>
            <person name="Graur D."/>
            <person name="Arensburger P."/>
            <person name="Atkinson P."/>
            <person name="Beeman R.W."/>
            <person name="Beidler J."/>
            <person name="Brown S.J."/>
            <person name="Demuth J.P."/>
            <person name="Drury D.W."/>
            <person name="Du Y.Z."/>
            <person name="Fujiwara H."/>
            <person name="Lorenzen M."/>
            <person name="Maselli V."/>
            <person name="Osanai M."/>
            <person name="Park Y."/>
            <person name="Robertson H.M."/>
            <person name="Tu Z."/>
            <person name="Wang J.J."/>
            <person name="Wang S."/>
            <person name="Richards S."/>
            <person name="Song H."/>
            <person name="Zhang L."/>
            <person name="Sodergren E."/>
            <person name="Werner D."/>
            <person name="Stanke M."/>
            <person name="Morgenstern B."/>
            <person name="Solovyev V."/>
            <person name="Kosarev P."/>
            <person name="Brown G."/>
            <person name="Chen H.C."/>
            <person name="Ermolaeva O."/>
            <person name="Hlavina W."/>
            <person name="Kapustin Y."/>
            <person name="Kiryutin B."/>
            <person name="Kitts P."/>
            <person name="Maglott D."/>
            <person name="Pruitt K."/>
            <person name="Sapojnikov V."/>
            <person name="Souvorov A."/>
            <person name="Mackey A.J."/>
            <person name="Waterhouse R.M."/>
            <person name="Wyder S."/>
            <person name="Zdobnov E.M."/>
            <person name="Zdobnov E.M."/>
            <person name="Wyder S."/>
            <person name="Kriventseva E.V."/>
            <person name="Kadowaki T."/>
            <person name="Bork P."/>
            <person name="Aranda M."/>
            <person name="Bao R."/>
            <person name="Beermann A."/>
            <person name="Berns N."/>
            <person name="Bolognesi R."/>
            <person name="Bonneton F."/>
            <person name="Bopp D."/>
            <person name="Brown S.J."/>
            <person name="Bucher G."/>
            <person name="Butts T."/>
            <person name="Chaumot A."/>
            <person name="Denell R.E."/>
            <person name="Ferrier D.E."/>
            <person name="Friedrich M."/>
            <person name="Gordon C.M."/>
            <person name="Jindra M."/>
            <person name="Klingler M."/>
            <person name="Lan Q."/>
            <person name="Lattorff H.M."/>
            <person name="Laudet V."/>
            <person name="von Levetsow C."/>
            <person name="Liu Z."/>
            <person name="Lutz R."/>
            <person name="Lynch J.A."/>
            <person name="da Fonseca R.N."/>
            <person name="Posnien N."/>
            <person name="Reuter R."/>
            <person name="Roth S."/>
            <person name="Savard J."/>
            <person name="Schinko J.B."/>
            <person name="Schmitt C."/>
            <person name="Schoppmeier M."/>
            <person name="Schroder R."/>
            <person name="Shippy T.D."/>
            <person name="Simonnet F."/>
            <person name="Marques-Souza H."/>
            <person name="Tautz D."/>
            <person name="Tomoyasu Y."/>
            <person name="Trauner J."/>
            <person name="Van der Zee M."/>
            <person name="Vervoort M."/>
            <person name="Wittkopp N."/>
            <person name="Wimmer E.A."/>
            <person name="Yang X."/>
            <person name="Jones A.K."/>
            <person name="Sattelle D.B."/>
            <person name="Ebert P.R."/>
            <person name="Nelson D."/>
            <person name="Scott J.G."/>
            <person name="Beeman R.W."/>
            <person name="Muthukrishnan S."/>
            <person name="Kramer K.J."/>
            <person name="Arakane Y."/>
            <person name="Beeman R.W."/>
            <person name="Zhu Q."/>
            <person name="Hogenkamp D."/>
            <person name="Dixit R."/>
            <person name="Oppert B."/>
            <person name="Jiang H."/>
            <person name="Zou Z."/>
            <person name="Marshall J."/>
            <person name="Elpidina E."/>
            <person name="Vinokurov K."/>
            <person name="Oppert C."/>
            <person name="Zou Z."/>
            <person name="Evans J."/>
            <person name="Lu Z."/>
            <person name="Zhao P."/>
            <person name="Sumathipala N."/>
            <person name="Altincicek B."/>
            <person name="Vilcinskas A."/>
            <person name="Williams M."/>
            <person name="Hultmark D."/>
            <person name="Hetru C."/>
            <person name="Jiang H."/>
            <person name="Grimmelikhuijzen C.J."/>
            <person name="Hauser F."/>
            <person name="Cazzamali G."/>
            <person name="Williamson M."/>
            <person name="Park Y."/>
            <person name="Li B."/>
            <person name="Tanaka Y."/>
            <person name="Predel R."/>
            <person name="Neupert S."/>
            <person name="Schachtner J."/>
            <person name="Verleyen P."/>
            <person name="Raible F."/>
            <person name="Bork P."/>
            <person name="Friedrich M."/>
            <person name="Walden K.K."/>
            <person name="Robertson H.M."/>
            <person name="Angeli S."/>
            <person name="Foret S."/>
            <person name="Bucher G."/>
            <person name="Schuetz S."/>
            <person name="Maleszka R."/>
            <person name="Wimmer E.A."/>
            <person name="Beeman R.W."/>
            <person name="Lorenzen M."/>
            <person name="Tomoyasu Y."/>
            <person name="Miller S.C."/>
            <person name="Grossmann D."/>
            <person name="Bucher G."/>
        </authorList>
    </citation>
    <scope>NUCLEOTIDE SEQUENCE [LARGE SCALE GENOMIC DNA]</scope>
    <source>
        <strain evidence="7 8">Georgia GA2</strain>
    </source>
</reference>
<dbReference type="Gene3D" id="2.30.29.30">
    <property type="entry name" value="Pleckstrin-homology domain (PH domain)/Phosphotyrosine-binding domain (PTB)"/>
    <property type="match status" value="1"/>
</dbReference>
<dbReference type="PhylomeDB" id="A0A139WGV9"/>
<dbReference type="Gene3D" id="2.60.40.150">
    <property type="entry name" value="C2 domain"/>
    <property type="match status" value="1"/>
</dbReference>
<dbReference type="Proteomes" id="UP000007266">
    <property type="component" value="Linkage group 5"/>
</dbReference>
<feature type="region of interest" description="Disordered" evidence="3">
    <location>
        <begin position="472"/>
        <end position="495"/>
    </location>
</feature>
<sequence>MSRKKDSSKVRLSKDKACLEVTDIKLPIRVEIVPKTKPRVESSNHKPPPSRIPVWVGRKANAPKSPKTVSQHRGPNDCLRNSFQSTPSLESGLKHSVKSYLRSTPNLEIIDERKPLSTAKPRKGTCRKSQSPKPCPPKPKQSIRKVASVCREQVHASGSHYLQSELGSAFLFPNTHCKLSPFCSTPSLGVKNRCTSLGKLLASSTIISKKERPKSGKKNPFKSKSLIDRSSLTQKQYMDLLSTPQRPQVAKPQQTNSCRKFDSCPPRIVQIAAPTKRLVLANWKDYQNVYSAEQLERFDRILKSGGNELDVREARTYFESLDRKKRKSKAKKKCKCKDNSSEKKWVECQVSATVDAILAHFENEPLFMLNFTEMIMSDEILNWLERKKVIKISNRSTRNVYKRTVINFCDKVVTWMDKLNYIVDLQALDSREQLAFSANFSSESCTSEEEESDDEFDTESGKELVPLFSPSFNEGLEESGESSRGETASDENLKYESSFEYESSDEYVYDDASKPHLVEPLDFENFLLKNKTVLQNDPQRELLLYPPDDISEVVLPRRYRTLYQTFPTSEETENCNLFTKQCITSYSTNWNLIHYKYNAYSGSYADLPKIPNVEYKEENYEIDIDTDADDDKPSVDSITKEGYLMKGPEVGSERTFVNIGSKSFKRRYCSLRQEVDGTYILELYKDEKKGEAKVTIVMDFCTDVVKVGGQIFFYFDRFLRADLKCHRIRNGGRFGFELRMTAGHKSYLLAAENETDFKDWLCKLSSVLQQNKLQEEKRAASLERDRNTPPPSPQVQPYGTLKGLEQSMNPQLIKYARETDVSIAFSRKENRNKLFPLYPHLAANLKSPNSSQGQVEPFKEVFGHRVFLKCESIKFRLQAVDEKDNLCQVEPYHTTLCLFDAKNARKLTENFHFDVNSSCIRKTMFSGNGTDVKLELPQGLSQEWLFFPRQALMSITNPHPDIFLVVRIEKVLQGGICQSSEAYVKANKDPKISLKAYKNIATCCQRLGNYRMPFAWAVRPLFRLYSNELDNTSEFHAIYRQEPNKLTDEELLKLLTEYRKPDKFSKFTVIPGSLQIKIAAMNELPSNCLTTALVPLKPFPVPPSTEPTIEIAEFEASSEKDVHPYTTFVNHLYVYPLSLNFDTQKMFARARNIACMVELRDSDNEEARGLPCIYGRPGQSLLVSQASCAVLHHNTMPTWYEEVKIKLPINLLSTHHLLFVFYHISCDITKKRENGIENCVGYAWLPLLHRGKLNVEVQTVPVAAHLPPGYLAVHPFGLGKGNAGPEIVWIDGQKPIFTVGFNLYSTVNTKDQHLFNLFSHAERLLDPKPSALPSEIETCKVLKALHAIQLTTLITFLPTLLNHLFTLLVATNSEEIGLNIIRVLINLVNMVYEAGRREVLQAYVKYVFVSPVSKRSATVHEEMCKHLPVILHPNNTDFLVVNKFMHHGDFFFDVIIKAMAQHLLLSGRIKMHRHERFSTDYLQKIETLMQILIPYVLNKYKEMPVETKELNKSVAQFLKKCLSLMDRGFVFRLINLYMDKFNPGDPRVLQEYKFAFLEIICNHEHYVAFNLPIQHNKLSPKNRSPDNLQEFTLSEEFCKHHFVVALLLQEIKTSLNEVTPIRRIALNTLRDLLAKHELDDRYQNKGQLSRIALIYMPWLAIVLENLNRLDVGERSDGHDSIANRISSSSSYMFGKSSAASDATPRSHRFTLHIDKDSPMHIRNSAFFEAIAGQTLVNGNSLSIDSDISAISGDAQSTASQDTTIIRDEVLRNGDAKASHTRTTSHVQRYDKLQQHEVKDVLLIFLFVVKYIGEDQLITWWQQYSDGDVTNFFTVLEMCLHCFKYVGERNVTVVKSLTVDSVKSNPKKAHTLPARMNPAEINHENTSTLVIHMANRENLVSAENEVLKKQQAVLEQHLATEVGMITLDAMGLYCMNFRKNLLVGDGENDVMRKIFDIYLSFMQIGQSEALFKHVFAALRAFINNYSAVLFQGNAVLCGRLCYELLKCCNSRLSSVRQESCAILYLLMRSNFEFTNRKGLTRVHLQVIISVSQMLGSIVGLNNARFQESLSMINSYASSDKAMKGTGFPVEVKDLTKRIRTVLMATLQMREHHHDPEMLVDLQHSLANSYASTPELRHTWLETMTRNHVRDGNFSEATCCQLHIAALMAEYLKLKRIQPWGAEVFEKISSNISRDEKGLKLDAGVQDVQYTEIVLLDQLETCAEYVDKSERYEIMGELYKLIVPIYEKARNYEMLMKSYQTLAQNYEKVLQANKSGRRLLGRYYRVGFYGQYFEEDSGVEYVYKEPKVTSLSEISERLQKQYCDKFGQDVVKMIQDSTPVNASELDAKLAYIQVTHVTPYLEKTDLEDRQNEFEQNHDINTFMFETPFTKDGKARGNPEEQWKRRTILKTEYSFPYVKKRIKVSSKRTVELSPIEVAINEMQIRVQELEDVVFTEPTDAKKLQLLLQGSVCVQVNAGPLAYASVFLDPALCNMYPEDKVEELKDIYREFLKICYSALQVNGKLISQDQYEYQEVLRQNYKKLCTSLSNLFGESLWPHDETGSFKRNSMALFSAISGASQNSSTA</sequence>
<reference evidence="7 8" key="2">
    <citation type="journal article" date="2010" name="Nucleic Acids Res.">
        <title>BeetleBase in 2010: revisions to provide comprehensive genomic information for Tribolium castaneum.</title>
        <authorList>
            <person name="Kim H.S."/>
            <person name="Murphy T."/>
            <person name="Xia J."/>
            <person name="Caragea D."/>
            <person name="Park Y."/>
            <person name="Beeman R.W."/>
            <person name="Lorenzen M.D."/>
            <person name="Butcher S."/>
            <person name="Manak J.R."/>
            <person name="Brown S.J."/>
        </authorList>
    </citation>
    <scope>GENOME REANNOTATION</scope>
    <source>
        <strain evidence="7 8">Georgia GA2</strain>
    </source>
</reference>
<dbReference type="CDD" id="cd13267">
    <property type="entry name" value="PH_DOCK-D"/>
    <property type="match status" value="1"/>
</dbReference>
<dbReference type="PANTHER" id="PTHR23317">
    <property type="entry name" value="DEDICATOR OF CYTOKINESIS DOCK"/>
    <property type="match status" value="1"/>
</dbReference>
<dbReference type="Gene3D" id="1.25.40.410">
    <property type="match status" value="1"/>
</dbReference>
<evidence type="ECO:0000259" key="4">
    <source>
        <dbReference type="PROSITE" id="PS50003"/>
    </source>
</evidence>
<dbReference type="OMA" id="CQNMEMS"/>
<keyword evidence="8" id="KW-1185">Reference proteome</keyword>
<dbReference type="SMART" id="SM00233">
    <property type="entry name" value="PH"/>
    <property type="match status" value="1"/>
</dbReference>
<accession>A0A139WGV9</accession>
<organism evidence="7 8">
    <name type="scientific">Tribolium castaneum</name>
    <name type="common">Red flour beetle</name>
    <dbReference type="NCBI Taxonomy" id="7070"/>
    <lineage>
        <taxon>Eukaryota</taxon>
        <taxon>Metazoa</taxon>
        <taxon>Ecdysozoa</taxon>
        <taxon>Arthropoda</taxon>
        <taxon>Hexapoda</taxon>
        <taxon>Insecta</taxon>
        <taxon>Pterygota</taxon>
        <taxon>Neoptera</taxon>
        <taxon>Endopterygota</taxon>
        <taxon>Coleoptera</taxon>
        <taxon>Polyphaga</taxon>
        <taxon>Cucujiformia</taxon>
        <taxon>Tenebrionidae</taxon>
        <taxon>Tenebrionidae incertae sedis</taxon>
        <taxon>Tribolium</taxon>
    </lineage>
</organism>
<gene>
    <name evidence="7" type="primary">AUGUSTUS-3.0.2_13407</name>
    <name evidence="7" type="ORF">TcasGA2_TC013407</name>
</gene>
<dbReference type="PROSITE" id="PS51650">
    <property type="entry name" value="C2_DOCK"/>
    <property type="match status" value="1"/>
</dbReference>
<evidence type="ECO:0000259" key="5">
    <source>
        <dbReference type="PROSITE" id="PS51650"/>
    </source>
</evidence>
<dbReference type="InterPro" id="IPR043162">
    <property type="entry name" value="DOCK_C_lobe_C"/>
</dbReference>
<evidence type="ECO:0000256" key="2">
    <source>
        <dbReference type="PROSITE-ProRule" id="PRU00983"/>
    </source>
</evidence>
<dbReference type="Pfam" id="PF00169">
    <property type="entry name" value="PH"/>
    <property type="match status" value="1"/>
</dbReference>
<comment type="similarity">
    <text evidence="2">Belongs to the DOCK family.</text>
</comment>
<dbReference type="InterPro" id="IPR021816">
    <property type="entry name" value="DOCK_C/D_N"/>
</dbReference>
<dbReference type="InterPro" id="IPR027357">
    <property type="entry name" value="DOCKER_dom"/>
</dbReference>
<proteinExistence type="inferred from homology"/>
<dbReference type="Pfam" id="PF14429">
    <property type="entry name" value="DOCK-C2"/>
    <property type="match status" value="1"/>
</dbReference>
<dbReference type="CDD" id="cd08697">
    <property type="entry name" value="C2_Dock-D"/>
    <property type="match status" value="1"/>
</dbReference>
<evidence type="ECO:0000313" key="7">
    <source>
        <dbReference type="EMBL" id="KYB27228.1"/>
    </source>
</evidence>
<feature type="region of interest" description="Disordered" evidence="3">
    <location>
        <begin position="776"/>
        <end position="800"/>
    </location>
</feature>
<dbReference type="InterPro" id="IPR026791">
    <property type="entry name" value="DOCK"/>
</dbReference>
<dbReference type="Pfam" id="PF11878">
    <property type="entry name" value="DOCK_C-D_N"/>
    <property type="match status" value="1"/>
</dbReference>
<feature type="domain" description="C2 DOCK-type" evidence="5">
    <location>
        <begin position="1129"/>
        <end position="1304"/>
    </location>
</feature>
<dbReference type="PANTHER" id="PTHR23317:SF26">
    <property type="entry name" value="ZIZIMIN, ISOFORM K"/>
    <property type="match status" value="1"/>
</dbReference>
<dbReference type="InterPro" id="IPR046773">
    <property type="entry name" value="DOCKER_Lobe_C"/>
</dbReference>
<dbReference type="PROSITE" id="PS51651">
    <property type="entry name" value="DOCKER"/>
    <property type="match status" value="1"/>
</dbReference>
<dbReference type="InterPro" id="IPR046769">
    <property type="entry name" value="DOCKER_Lobe_A"/>
</dbReference>